<organism evidence="4 5">
    <name type="scientific">Apiospora saccharicola</name>
    <dbReference type="NCBI Taxonomy" id="335842"/>
    <lineage>
        <taxon>Eukaryota</taxon>
        <taxon>Fungi</taxon>
        <taxon>Dikarya</taxon>
        <taxon>Ascomycota</taxon>
        <taxon>Pezizomycotina</taxon>
        <taxon>Sordariomycetes</taxon>
        <taxon>Xylariomycetidae</taxon>
        <taxon>Amphisphaeriales</taxon>
        <taxon>Apiosporaceae</taxon>
        <taxon>Apiospora</taxon>
    </lineage>
</organism>
<dbReference type="EMBL" id="JAQQWM010000004">
    <property type="protein sequence ID" value="KAK8068227.1"/>
    <property type="molecule type" value="Genomic_DNA"/>
</dbReference>
<feature type="compositionally biased region" description="Polar residues" evidence="1">
    <location>
        <begin position="553"/>
        <end position="573"/>
    </location>
</feature>
<feature type="compositionally biased region" description="Polar residues" evidence="1">
    <location>
        <begin position="780"/>
        <end position="801"/>
    </location>
</feature>
<name>A0ABR1VBF0_9PEZI</name>
<proteinExistence type="predicted"/>
<feature type="transmembrane region" description="Helical" evidence="2">
    <location>
        <begin position="812"/>
        <end position="834"/>
    </location>
</feature>
<dbReference type="Pfam" id="PF00498">
    <property type="entry name" value="FHA"/>
    <property type="match status" value="1"/>
</dbReference>
<evidence type="ECO:0000313" key="5">
    <source>
        <dbReference type="Proteomes" id="UP001446871"/>
    </source>
</evidence>
<dbReference type="InterPro" id="IPR000253">
    <property type="entry name" value="FHA_dom"/>
</dbReference>
<feature type="compositionally biased region" description="Polar residues" evidence="1">
    <location>
        <begin position="193"/>
        <end position="206"/>
    </location>
</feature>
<dbReference type="InterPro" id="IPR008984">
    <property type="entry name" value="SMAD_FHA_dom_sf"/>
</dbReference>
<feature type="region of interest" description="Disordered" evidence="1">
    <location>
        <begin position="543"/>
        <end position="584"/>
    </location>
</feature>
<keyword evidence="2" id="KW-0472">Membrane</keyword>
<feature type="compositionally biased region" description="Polar residues" evidence="1">
    <location>
        <begin position="228"/>
        <end position="237"/>
    </location>
</feature>
<reference evidence="4 5" key="1">
    <citation type="submission" date="2023-01" db="EMBL/GenBank/DDBJ databases">
        <title>Analysis of 21 Apiospora genomes using comparative genomics revels a genus with tremendous synthesis potential of carbohydrate active enzymes and secondary metabolites.</title>
        <authorList>
            <person name="Sorensen T."/>
        </authorList>
    </citation>
    <scope>NUCLEOTIDE SEQUENCE [LARGE SCALE GENOMIC DNA]</scope>
    <source>
        <strain evidence="4 5">CBS 83171</strain>
    </source>
</reference>
<feature type="compositionally biased region" description="Low complexity" evidence="1">
    <location>
        <begin position="400"/>
        <end position="415"/>
    </location>
</feature>
<gene>
    <name evidence="4" type="ORF">PG996_007339</name>
</gene>
<keyword evidence="2" id="KW-0812">Transmembrane</keyword>
<feature type="region of interest" description="Disordered" evidence="1">
    <location>
        <begin position="301"/>
        <end position="394"/>
    </location>
</feature>
<feature type="domain" description="FHA" evidence="3">
    <location>
        <begin position="50"/>
        <end position="95"/>
    </location>
</feature>
<feature type="compositionally biased region" description="Acidic residues" evidence="1">
    <location>
        <begin position="367"/>
        <end position="382"/>
    </location>
</feature>
<dbReference type="Gene3D" id="2.60.200.20">
    <property type="match status" value="1"/>
</dbReference>
<feature type="region of interest" description="Disordered" evidence="1">
    <location>
        <begin position="710"/>
        <end position="759"/>
    </location>
</feature>
<feature type="compositionally biased region" description="Acidic residues" evidence="1">
    <location>
        <begin position="314"/>
        <end position="345"/>
    </location>
</feature>
<feature type="region of interest" description="Disordered" evidence="1">
    <location>
        <begin position="182"/>
        <end position="281"/>
    </location>
</feature>
<feature type="compositionally biased region" description="Polar residues" evidence="1">
    <location>
        <begin position="251"/>
        <end position="278"/>
    </location>
</feature>
<comment type="caution">
    <text evidence="4">The sequence shown here is derived from an EMBL/GenBank/DDBJ whole genome shotgun (WGS) entry which is preliminary data.</text>
</comment>
<evidence type="ECO:0000313" key="4">
    <source>
        <dbReference type="EMBL" id="KAK8068227.1"/>
    </source>
</evidence>
<feature type="compositionally biased region" description="Acidic residues" evidence="1">
    <location>
        <begin position="742"/>
        <end position="751"/>
    </location>
</feature>
<protein>
    <submittedName>
        <fullName evidence="4">Forkhead associated domain (FHA) and phosphopeptide binding site containing protein</fullName>
    </submittedName>
</protein>
<accession>A0ABR1VBF0</accession>
<feature type="compositionally biased region" description="Low complexity" evidence="1">
    <location>
        <begin position="383"/>
        <end position="394"/>
    </location>
</feature>
<dbReference type="Proteomes" id="UP001446871">
    <property type="component" value="Unassembled WGS sequence"/>
</dbReference>
<feature type="region of interest" description="Disordered" evidence="1">
    <location>
        <begin position="780"/>
        <end position="808"/>
    </location>
</feature>
<feature type="region of interest" description="Disordered" evidence="1">
    <location>
        <begin position="400"/>
        <end position="419"/>
    </location>
</feature>
<keyword evidence="5" id="KW-1185">Reference proteome</keyword>
<keyword evidence="2" id="KW-1133">Transmembrane helix</keyword>
<dbReference type="SUPFAM" id="SSF49879">
    <property type="entry name" value="SMAD/FHA domain"/>
    <property type="match status" value="1"/>
</dbReference>
<sequence length="843" mass="90770">MTSDSDPQSVADDARVVVTFASSNRGPHSSIPARRIALRHNIPERIGRASKTVYIKDIGSLHGTFIAKNDTSGPEKRLDENEAAELASGDKIRFGIEILRGRETFPPCEVDVTMEWLNTATSLHEGSASTNHFTVPDAEDDDMMSDSGSVMMMEKEDFTLPALPDVNPPDEPMVVDLTQEADPNANGRARHGLTSQGLFTTESSSDVIDLTSEIDEDERSSIRGYSPDPSNWPNQPASPAILVHDLEDTQETCNPRQSQDSSVSATASMNQSSETSGESIELHHPPTVISDLVAQQAGNIEGFNVPMPMPSYIDTEDEGEDDDSLMSDELDCQGDSDDSSEDEADMDSHWSSDDDDVEAVDEHTNSDDSEGEDASDLDEPCDTDILSSSDSESDLIETSIFDKTSTSTQSPKSSPVATTTHPILKLDPVYPHLHSCRALFSSSSNCESLPATAPPNLMNNLANDITHNLTALARQPSPSDAAMVKMPASGSNSDAKTTAQALGEKTGKMEYFNARDGNKVIMQAGPAQLTPDQYTIINQESNALPSPFKADDSSYNIFPSSPAPSQQANNNQGPHHPDSNAASKAPWRTNLFQPQPVAPPCQAFIPRAHSGGQPLNIRAVQRQRSFSQQDADLHYTAPIWATSNITSSFHGHISPDSEKRTRFQSPEHDMTSAFAFQKSKQAAINDANEIKVMRNTRRMTIPDLLAQDSEKASSPLYSPPSPSPPSMSTCRPYRPYKRPFDEVSEDDEDFETTSMVSQPVSATSRTLPVVTKDTVATASVTEPSAASQDTVGTQGQVSKAPTSAPPAKRRRLADFAACAIGGAIGGAAVLVGLITSAPSISQM</sequence>
<evidence type="ECO:0000259" key="3">
    <source>
        <dbReference type="Pfam" id="PF00498"/>
    </source>
</evidence>
<evidence type="ECO:0000256" key="2">
    <source>
        <dbReference type="SAM" id="Phobius"/>
    </source>
</evidence>
<evidence type="ECO:0000256" key="1">
    <source>
        <dbReference type="SAM" id="MobiDB-lite"/>
    </source>
</evidence>